<dbReference type="PANTHER" id="PTHR43038">
    <property type="entry name" value="ATP-BINDING CASSETTE, SUB-FAMILY H, MEMBER 1"/>
    <property type="match status" value="1"/>
</dbReference>
<dbReference type="AlphaFoldDB" id="S9TPT7"/>
<gene>
    <name evidence="4" type="ORF">PAALTS15_25494</name>
</gene>
<feature type="compositionally biased region" description="Polar residues" evidence="1">
    <location>
        <begin position="260"/>
        <end position="271"/>
    </location>
</feature>
<dbReference type="eggNOG" id="COG3279">
    <property type="taxonomic scope" value="Bacteria"/>
</dbReference>
<dbReference type="RefSeq" id="WP_021262265.1">
    <property type="nucleotide sequence ID" value="NZ_ATMT01000088.1"/>
</dbReference>
<dbReference type="InterPro" id="IPR007492">
    <property type="entry name" value="LytTR_DNA-bd_dom"/>
</dbReference>
<dbReference type="InterPro" id="IPR027417">
    <property type="entry name" value="P-loop_NTPase"/>
</dbReference>
<feature type="domain" description="ABC transporter" evidence="2">
    <location>
        <begin position="12"/>
        <end position="236"/>
    </location>
</feature>
<evidence type="ECO:0000313" key="5">
    <source>
        <dbReference type="Proteomes" id="UP000015344"/>
    </source>
</evidence>
<evidence type="ECO:0000259" key="2">
    <source>
        <dbReference type="PROSITE" id="PS50893"/>
    </source>
</evidence>
<dbReference type="Gene3D" id="3.40.50.300">
    <property type="entry name" value="P-loop containing nucleotide triphosphate hydrolases"/>
    <property type="match status" value="1"/>
</dbReference>
<dbReference type="PANTHER" id="PTHR43038:SF3">
    <property type="entry name" value="ABC TRANSPORTER G FAMILY MEMBER 20 ISOFORM X1"/>
    <property type="match status" value="1"/>
</dbReference>
<organism evidence="4 5">
    <name type="scientific">Paenibacillus alvei TS-15</name>
    <dbReference type="NCBI Taxonomy" id="1117108"/>
    <lineage>
        <taxon>Bacteria</taxon>
        <taxon>Bacillati</taxon>
        <taxon>Bacillota</taxon>
        <taxon>Bacilli</taxon>
        <taxon>Bacillales</taxon>
        <taxon>Paenibacillaceae</taxon>
        <taxon>Paenibacillus</taxon>
    </lineage>
</organism>
<dbReference type="Proteomes" id="UP000015344">
    <property type="component" value="Unassembled WGS sequence"/>
</dbReference>
<accession>S9TPT7</accession>
<dbReference type="GO" id="GO:0005524">
    <property type="term" value="F:ATP binding"/>
    <property type="evidence" value="ECO:0007669"/>
    <property type="project" value="InterPro"/>
</dbReference>
<dbReference type="InterPro" id="IPR003439">
    <property type="entry name" value="ABC_transporter-like_ATP-bd"/>
</dbReference>
<dbReference type="SMART" id="SM00850">
    <property type="entry name" value="LytTR"/>
    <property type="match status" value="1"/>
</dbReference>
<dbReference type="Pfam" id="PF00005">
    <property type="entry name" value="ABC_tran"/>
    <property type="match status" value="1"/>
</dbReference>
<feature type="region of interest" description="Disordered" evidence="1">
    <location>
        <begin position="253"/>
        <end position="302"/>
    </location>
</feature>
<dbReference type="GO" id="GO:0016887">
    <property type="term" value="F:ATP hydrolysis activity"/>
    <property type="evidence" value="ECO:0007669"/>
    <property type="project" value="InterPro"/>
</dbReference>
<name>S9TPT7_PAEAL</name>
<evidence type="ECO:0000259" key="3">
    <source>
        <dbReference type="PROSITE" id="PS50930"/>
    </source>
</evidence>
<sequence>MNAQEPPYGEGLIIDKLYVTKGNSTLLDALSVQIHPGQCIAVQSNHITGQLIIDLLMNRAKPSAGSVTWRGVPLSSASLATKIGWIRQGDPLYERLTPKDALIFYMKMYGAYHKDRLEQLLKLTGLHECVNTPLGKCTLSEQRRFHLARAAAHRPELIVIEDPEFHMDLESSYLLRQWINTMCEEGASIFMTVPSLESALTMTNHVVRLTPSGFKSVIIEDEVPVAGTLQEVEIFEAHGHTSDAEQQVFVEEAEDGGQEGTRTTESLNKDVSSQPSKPSTKDKKSTIQAAENEEDEPESAAAGQRFVPQISFDKIPARIEDKIVLIDPLELNYIESQDGASQLHMHSGSLPCTMTLMELERKLKAFGFFRCHRSYLVNLQRVREVIIWSRNSYSLVLDDENKSKVPLSKNKYEEMKAIMGIG</sequence>
<feature type="domain" description="HTH LytTR-type" evidence="3">
    <location>
        <begin position="315"/>
        <end position="421"/>
    </location>
</feature>
<keyword evidence="4" id="KW-0238">DNA-binding</keyword>
<dbReference type="PATRIC" id="fig|1117108.3.peg.5269"/>
<evidence type="ECO:0000256" key="1">
    <source>
        <dbReference type="SAM" id="MobiDB-lite"/>
    </source>
</evidence>
<evidence type="ECO:0000313" key="4">
    <source>
        <dbReference type="EMBL" id="EPY04326.1"/>
    </source>
</evidence>
<dbReference type="PROSITE" id="PS50893">
    <property type="entry name" value="ABC_TRANSPORTER_2"/>
    <property type="match status" value="1"/>
</dbReference>
<dbReference type="eggNOG" id="COG1131">
    <property type="taxonomic scope" value="Bacteria"/>
</dbReference>
<dbReference type="EMBL" id="ATMT01000088">
    <property type="protein sequence ID" value="EPY04326.1"/>
    <property type="molecule type" value="Genomic_DNA"/>
</dbReference>
<dbReference type="GO" id="GO:0003677">
    <property type="term" value="F:DNA binding"/>
    <property type="evidence" value="ECO:0007669"/>
    <property type="project" value="UniProtKB-KW"/>
</dbReference>
<reference evidence="4 5" key="1">
    <citation type="submission" date="2013-05" db="EMBL/GenBank/DDBJ databases">
        <authorList>
            <person name="Strain E.A."/>
            <person name="Brown E."/>
            <person name="Allard M.W."/>
            <person name="Luo Y.L."/>
        </authorList>
    </citation>
    <scope>NUCLEOTIDE SEQUENCE [LARGE SCALE GENOMIC DNA]</scope>
    <source>
        <strain evidence="4 5">TS-15</strain>
    </source>
</reference>
<proteinExistence type="predicted"/>
<protein>
    <submittedName>
        <fullName evidence="4">LytTr DNA-binding protein</fullName>
    </submittedName>
</protein>
<dbReference type="Pfam" id="PF04397">
    <property type="entry name" value="LytTR"/>
    <property type="match status" value="1"/>
</dbReference>
<dbReference type="SUPFAM" id="SSF52540">
    <property type="entry name" value="P-loop containing nucleoside triphosphate hydrolases"/>
    <property type="match status" value="1"/>
</dbReference>
<dbReference type="Gene3D" id="2.40.50.1020">
    <property type="entry name" value="LytTr DNA-binding domain"/>
    <property type="match status" value="1"/>
</dbReference>
<comment type="caution">
    <text evidence="4">The sequence shown here is derived from an EMBL/GenBank/DDBJ whole genome shotgun (WGS) entry which is preliminary data.</text>
</comment>
<dbReference type="PROSITE" id="PS50930">
    <property type="entry name" value="HTH_LYTTR"/>
    <property type="match status" value="1"/>
</dbReference>